<evidence type="ECO:0000256" key="1">
    <source>
        <dbReference type="SAM" id="MobiDB-lite"/>
    </source>
</evidence>
<organism evidence="2 3">
    <name type="scientific">Streptomyces glebosus</name>
    <dbReference type="NCBI Taxonomy" id="249580"/>
    <lineage>
        <taxon>Bacteria</taxon>
        <taxon>Bacillati</taxon>
        <taxon>Actinomycetota</taxon>
        <taxon>Actinomycetes</taxon>
        <taxon>Kitasatosporales</taxon>
        <taxon>Streptomycetaceae</taxon>
        <taxon>Streptomyces</taxon>
    </lineage>
</organism>
<sequence>MAPTGAFAGRATATEPAASVARAAAPAVSAARRPTPRGRGPRPFRCSEPRHNKRPVRRISPHPALVLGWKLAQPERPVQTAARRRR</sequence>
<name>A0A640SRZ8_9ACTN</name>
<comment type="caution">
    <text evidence="2">The sequence shown here is derived from an EMBL/GenBank/DDBJ whole genome shotgun (WGS) entry which is preliminary data.</text>
</comment>
<evidence type="ECO:0000313" key="2">
    <source>
        <dbReference type="EMBL" id="GFE13031.1"/>
    </source>
</evidence>
<proteinExistence type="predicted"/>
<evidence type="ECO:0000313" key="3">
    <source>
        <dbReference type="Proteomes" id="UP000430079"/>
    </source>
</evidence>
<accession>A0A640SRZ8</accession>
<dbReference type="EMBL" id="BLIO01000001">
    <property type="protein sequence ID" value="GFE13031.1"/>
    <property type="molecule type" value="Genomic_DNA"/>
</dbReference>
<feature type="compositionally biased region" description="Low complexity" evidence="1">
    <location>
        <begin position="10"/>
        <end position="33"/>
    </location>
</feature>
<keyword evidence="3" id="KW-1185">Reference proteome</keyword>
<dbReference type="Proteomes" id="UP000430079">
    <property type="component" value="Unassembled WGS sequence"/>
</dbReference>
<dbReference type="AlphaFoldDB" id="A0A640SRZ8"/>
<protein>
    <submittedName>
        <fullName evidence="2">Uncharacterized protein</fullName>
    </submittedName>
</protein>
<gene>
    <name evidence="2" type="ORF">Sgleb_10780</name>
</gene>
<reference evidence="2 3" key="1">
    <citation type="submission" date="2019-12" db="EMBL/GenBank/DDBJ databases">
        <title>Whole genome shotgun sequence of Streptomyces hygroscopicus subsp. glebosus NBRC 13786.</title>
        <authorList>
            <person name="Ichikawa N."/>
            <person name="Kimura A."/>
            <person name="Kitahashi Y."/>
            <person name="Komaki H."/>
            <person name="Tamura T."/>
        </authorList>
    </citation>
    <scope>NUCLEOTIDE SEQUENCE [LARGE SCALE GENOMIC DNA]</scope>
    <source>
        <strain evidence="2 3">NBRC 13786</strain>
    </source>
</reference>
<feature type="compositionally biased region" description="Basic residues" evidence="1">
    <location>
        <begin position="51"/>
        <end position="60"/>
    </location>
</feature>
<feature type="region of interest" description="Disordered" evidence="1">
    <location>
        <begin position="1"/>
        <end position="63"/>
    </location>
</feature>